<dbReference type="PANTHER" id="PTHR30441">
    <property type="entry name" value="DUF748 DOMAIN-CONTAINING PROTEIN"/>
    <property type="match status" value="1"/>
</dbReference>
<dbReference type="PROSITE" id="PS51257">
    <property type="entry name" value="PROKAR_LIPOPROTEIN"/>
    <property type="match status" value="1"/>
</dbReference>
<keyword evidence="2" id="KW-0812">Transmembrane</keyword>
<accession>A0A6I2UW34</accession>
<protein>
    <recommendedName>
        <fullName evidence="5">Translocation and assembly module TamB C-terminal domain-containing protein</fullName>
    </recommendedName>
</protein>
<dbReference type="RefSeq" id="WP_154619594.1">
    <property type="nucleotide sequence ID" value="NZ_VUNL01000001.1"/>
</dbReference>
<evidence type="ECO:0000256" key="1">
    <source>
        <dbReference type="ARBA" id="ARBA00004167"/>
    </source>
</evidence>
<organism evidence="6 7">
    <name type="scientific">Selenomonas montiformis</name>
    <dbReference type="NCBI Taxonomy" id="2652285"/>
    <lineage>
        <taxon>Bacteria</taxon>
        <taxon>Bacillati</taxon>
        <taxon>Bacillota</taxon>
        <taxon>Negativicutes</taxon>
        <taxon>Selenomonadales</taxon>
        <taxon>Selenomonadaceae</taxon>
        <taxon>Selenomonas</taxon>
    </lineage>
</organism>
<proteinExistence type="predicted"/>
<feature type="domain" description="Translocation and assembly module TamB C-terminal" evidence="5">
    <location>
        <begin position="1108"/>
        <end position="1434"/>
    </location>
</feature>
<dbReference type="GO" id="GO:0005886">
    <property type="term" value="C:plasma membrane"/>
    <property type="evidence" value="ECO:0007669"/>
    <property type="project" value="InterPro"/>
</dbReference>
<keyword evidence="4" id="KW-0472">Membrane</keyword>
<dbReference type="GO" id="GO:0009306">
    <property type="term" value="P:protein secretion"/>
    <property type="evidence" value="ECO:0007669"/>
    <property type="project" value="InterPro"/>
</dbReference>
<keyword evidence="3" id="KW-1133">Transmembrane helix</keyword>
<comment type="subcellular location">
    <subcellularLocation>
        <location evidence="1">Membrane</location>
        <topology evidence="1">Single-pass membrane protein</topology>
    </subcellularLocation>
</comment>
<dbReference type="PANTHER" id="PTHR30441:SF4">
    <property type="entry name" value="PROTEIN ASMA"/>
    <property type="match status" value="1"/>
</dbReference>
<evidence type="ECO:0000313" key="7">
    <source>
        <dbReference type="Proteomes" id="UP000430222"/>
    </source>
</evidence>
<dbReference type="InterPro" id="IPR052894">
    <property type="entry name" value="AsmA-related"/>
</dbReference>
<evidence type="ECO:0000256" key="2">
    <source>
        <dbReference type="ARBA" id="ARBA00022692"/>
    </source>
</evidence>
<gene>
    <name evidence="6" type="ORF">FYJ78_01375</name>
</gene>
<dbReference type="Pfam" id="PF04357">
    <property type="entry name" value="TamB"/>
    <property type="match status" value="1"/>
</dbReference>
<evidence type="ECO:0000313" key="6">
    <source>
        <dbReference type="EMBL" id="MSV23861.1"/>
    </source>
</evidence>
<reference evidence="6 7" key="1">
    <citation type="submission" date="2019-08" db="EMBL/GenBank/DDBJ databases">
        <title>In-depth cultivation of the pig gut microbiome towards novel bacterial diversity and tailored functional studies.</title>
        <authorList>
            <person name="Wylensek D."/>
            <person name="Hitch T.C.A."/>
            <person name="Clavel T."/>
        </authorList>
    </citation>
    <scope>NUCLEOTIDE SEQUENCE [LARGE SCALE GENOMIC DNA]</scope>
    <source>
        <strain evidence="7">WCA-380-WT-3B3</strain>
    </source>
</reference>
<sequence>MRRKISVLLAVVLSAVVLGAAGCWYYVQTRSFMETAGRTAASVASEALGVPVDIGDIQVQSLHDIEIHHLAVYDRQAECIARAEKARVSFRLFSVFSQPSDAVKEVVLSDVAASVVQRPDGSWNVQDLMTDQNGGQEFHGLVRVENGSVAASAQGKNLQLDDVNGSLDFSDYPVMKLQASAGTQGTNLTVSGTLDSSRQILSVQADALDIQTYLPLLPDGVLPEQIVPEGGSLSDVSVHFLRDGSRLSFSGETDFHDGRIRVRDMEVSSIDGHISFTDQEALLSLTAECAGQRAGAHGRLYLDTGEPYLDLEVSSDSFDPGMILKNIPWQGAAAFDAKLTGPCSDPAVTGTVRVGDGAFCGVPVRSASAQVRYQDGNVFVQKLHAGICGGTVDGEAAVAASSLAYTAHIKASGIDLSQAADYVPELSNLSGRAAADIGLSGVGTGRDELQVYGSLSLSDGAYRSVPVESLSTSFYLADDNLVLDFLSMNLPGRSRLGIEGTISSVMTHPVLDLAYYGAHFDLSLLSQWIPDADVTGIGDFKGTVHGEASNPQVDIKFSGLKGTLFKQPFDSLKLAASGSLDGVGIDDFLMECGGREVWRVAGTVGFTGDRRVNLQIDTMGARMEDIAALIAPDQPITGNVDNIIKFTGTLDNPKGVGYIHFYRGSYRGVLLSGMDGDYFLENGVVRLQDFHTYSPMTDMVLNGTIDREKRLNLEVAVRDIDLKRIEHKLPYEVSGHGTFHGVISGNIGAPEFHGVLDAPSLTMNGQDITNLHGQVEYQNGVAVLDRFGFEQNGGSFDVIASVNTETKALSGNVVVQNADVNALAALLNQKSELVQGRLDSGAEISGTWDNPTIGMQGELKKGTVGGYDVHDVQLDLRLMNHILFINKMSGAQGERGLFEASGTAGLNGGPVDARLQATDLALGMFARTAGMNAEVVGTADVQAVFGGTVSNPSADVVIAGRDGGVRGSTFDRLDGSLHLKNGMVTVDSVDVRKTVGGREYHASAKGVMPYRALGASADEQLDDIEQIRMTVALDQADLSLLPALSDHVDWAVGPTTGTLKIRGTLAHPLIDGTLGITDGAVKIKELEKPVTNMNLRMLFAGDKMTVQNFSGKMGNGTYSLTGSLQMDGIAPGHYAFDFSADRLDVQSSFFRGPLTAELHVSDTDFFGHHMPKLSGQIDFRDCLVSVPSIPDGESSLPEAMMDVQVNVGDKVHFYSAYLYDLYLTGNFHAGGLVSHPKMSGSLHVKRGGTINYLKTEFKIREGTANFDQVGSFLPSIDFSADTRLTQAKIFLSARGPLGNMELRLTSSPEMSQTQIIQMLTLRNAYKAGKNTMNAGDLLAVGLQMSFLSEVEDVMRNVLFLDQFTISRGSGSAFDRHTEENDTNQYDFNVRMGKYISDKVMIKYTRSLGAANVNRYGVQYDVNDRLGLTLEREGGSYIVGLEARTSF</sequence>
<dbReference type="GO" id="GO:0090313">
    <property type="term" value="P:regulation of protein targeting to membrane"/>
    <property type="evidence" value="ECO:0007669"/>
    <property type="project" value="TreeGrafter"/>
</dbReference>
<keyword evidence="7" id="KW-1185">Reference proteome</keyword>
<dbReference type="EMBL" id="VUNL01000001">
    <property type="protein sequence ID" value="MSV23861.1"/>
    <property type="molecule type" value="Genomic_DNA"/>
</dbReference>
<dbReference type="Proteomes" id="UP000430222">
    <property type="component" value="Unassembled WGS sequence"/>
</dbReference>
<evidence type="ECO:0000256" key="4">
    <source>
        <dbReference type="ARBA" id="ARBA00023136"/>
    </source>
</evidence>
<evidence type="ECO:0000259" key="5">
    <source>
        <dbReference type="Pfam" id="PF04357"/>
    </source>
</evidence>
<evidence type="ECO:0000256" key="3">
    <source>
        <dbReference type="ARBA" id="ARBA00022989"/>
    </source>
</evidence>
<name>A0A6I2UW34_9FIRM</name>
<comment type="caution">
    <text evidence="6">The sequence shown here is derived from an EMBL/GenBank/DDBJ whole genome shotgun (WGS) entry which is preliminary data.</text>
</comment>
<dbReference type="InterPro" id="IPR007452">
    <property type="entry name" value="TamB_C"/>
</dbReference>